<comment type="similarity">
    <text evidence="3">Belongs to the HARBI1 family.</text>
</comment>
<dbReference type="OrthoDB" id="5985645at2759"/>
<evidence type="ECO:0000256" key="7">
    <source>
        <dbReference type="ARBA" id="ARBA00023242"/>
    </source>
</evidence>
<keyword evidence="6" id="KW-0378">Hydrolase</keyword>
<accession>A0A6S7K3F2</accession>
<evidence type="ECO:0000256" key="2">
    <source>
        <dbReference type="ARBA" id="ARBA00004123"/>
    </source>
</evidence>
<dbReference type="GO" id="GO:0004518">
    <property type="term" value="F:nuclease activity"/>
    <property type="evidence" value="ECO:0007669"/>
    <property type="project" value="UniProtKB-KW"/>
</dbReference>
<feature type="non-terminal residue" evidence="8">
    <location>
        <position position="121"/>
    </location>
</feature>
<dbReference type="Pfam" id="PF13359">
    <property type="entry name" value="DDE_Tnp_4"/>
    <property type="match status" value="1"/>
</dbReference>
<dbReference type="PANTHER" id="PTHR22930:SF85">
    <property type="entry name" value="GH03217P-RELATED"/>
    <property type="match status" value="1"/>
</dbReference>
<comment type="subcellular location">
    <subcellularLocation>
        <location evidence="2">Nucleus</location>
    </subcellularLocation>
</comment>
<comment type="cofactor">
    <cofactor evidence="1">
        <name>a divalent metal cation</name>
        <dbReference type="ChEBI" id="CHEBI:60240"/>
    </cofactor>
</comment>
<dbReference type="GO" id="GO:0016787">
    <property type="term" value="F:hydrolase activity"/>
    <property type="evidence" value="ECO:0007669"/>
    <property type="project" value="UniProtKB-KW"/>
</dbReference>
<dbReference type="InterPro" id="IPR027806">
    <property type="entry name" value="HARBI1_dom"/>
</dbReference>
<dbReference type="PANTHER" id="PTHR22930">
    <property type="match status" value="1"/>
</dbReference>
<sequence>MQAAVDCNYLYRDVVIGWPGSIHDARVFSNWAIYKNGNEQNLFPNDLTKEINGEEIPPFIVADPAYPLLPWVIKDYPNDKNAPRREWVFNYRLSRARVTVENTFGRWKGRFTRFSKRVDME</sequence>
<gene>
    <name evidence="8" type="ORF">PACLA_8A052101</name>
</gene>
<proteinExistence type="inferred from homology"/>
<evidence type="ECO:0000256" key="5">
    <source>
        <dbReference type="ARBA" id="ARBA00022723"/>
    </source>
</evidence>
<comment type="caution">
    <text evidence="8">The sequence shown here is derived from an EMBL/GenBank/DDBJ whole genome shotgun (WGS) entry which is preliminary data.</text>
</comment>
<evidence type="ECO:0000313" key="9">
    <source>
        <dbReference type="Proteomes" id="UP001152795"/>
    </source>
</evidence>
<evidence type="ECO:0000256" key="6">
    <source>
        <dbReference type="ARBA" id="ARBA00022801"/>
    </source>
</evidence>
<name>A0A6S7K3F2_PARCT</name>
<dbReference type="EMBL" id="CACRXK020023683">
    <property type="protein sequence ID" value="CAB4037988.1"/>
    <property type="molecule type" value="Genomic_DNA"/>
</dbReference>
<protein>
    <submittedName>
        <fullName evidence="8">Uncharacterized protein</fullName>
    </submittedName>
</protein>
<dbReference type="AlphaFoldDB" id="A0A6S7K3F2"/>
<keyword evidence="5" id="KW-0479">Metal-binding</keyword>
<evidence type="ECO:0000256" key="3">
    <source>
        <dbReference type="ARBA" id="ARBA00006958"/>
    </source>
</evidence>
<evidence type="ECO:0000256" key="1">
    <source>
        <dbReference type="ARBA" id="ARBA00001968"/>
    </source>
</evidence>
<dbReference type="InterPro" id="IPR045249">
    <property type="entry name" value="HARBI1-like"/>
</dbReference>
<keyword evidence="4" id="KW-0540">Nuclease</keyword>
<keyword evidence="7" id="KW-0539">Nucleus</keyword>
<organism evidence="8 9">
    <name type="scientific">Paramuricea clavata</name>
    <name type="common">Red gorgonian</name>
    <name type="synonym">Violescent sea-whip</name>
    <dbReference type="NCBI Taxonomy" id="317549"/>
    <lineage>
        <taxon>Eukaryota</taxon>
        <taxon>Metazoa</taxon>
        <taxon>Cnidaria</taxon>
        <taxon>Anthozoa</taxon>
        <taxon>Octocorallia</taxon>
        <taxon>Malacalcyonacea</taxon>
        <taxon>Plexauridae</taxon>
        <taxon>Paramuricea</taxon>
    </lineage>
</organism>
<reference evidence="8" key="1">
    <citation type="submission" date="2020-04" db="EMBL/GenBank/DDBJ databases">
        <authorList>
            <person name="Alioto T."/>
            <person name="Alioto T."/>
            <person name="Gomez Garrido J."/>
        </authorList>
    </citation>
    <scope>NUCLEOTIDE SEQUENCE</scope>
    <source>
        <strain evidence="8">A484AB</strain>
    </source>
</reference>
<evidence type="ECO:0000313" key="8">
    <source>
        <dbReference type="EMBL" id="CAB4037988.1"/>
    </source>
</evidence>
<dbReference type="GO" id="GO:0005634">
    <property type="term" value="C:nucleus"/>
    <property type="evidence" value="ECO:0007669"/>
    <property type="project" value="UniProtKB-SubCell"/>
</dbReference>
<dbReference type="GO" id="GO:0046872">
    <property type="term" value="F:metal ion binding"/>
    <property type="evidence" value="ECO:0007669"/>
    <property type="project" value="UniProtKB-KW"/>
</dbReference>
<evidence type="ECO:0000256" key="4">
    <source>
        <dbReference type="ARBA" id="ARBA00022722"/>
    </source>
</evidence>
<keyword evidence="9" id="KW-1185">Reference proteome</keyword>
<dbReference type="Proteomes" id="UP001152795">
    <property type="component" value="Unassembled WGS sequence"/>
</dbReference>